<protein>
    <recommendedName>
        <fullName evidence="3">Type VI secretion system family protein</fullName>
    </recommendedName>
</protein>
<dbReference type="InterPro" id="IPR010263">
    <property type="entry name" value="T6SS_TssK"/>
</dbReference>
<sequence length="445" mass="49027">MKIYRPLWQDGAALAPQQFQQQARWSAHVADRVARMGISHPWGVGAAEFDDAALALSRLNATRLVVRFQDGTLVDTDLADNLPPVCDLSGAAGREAVDVVAALPLLSASGGNLDNGQDSERPRRWKAERVVVQDLAGHESGELAILRNALTLRLSSQENTAWLTCPVARLVRNAQGQWSRDPAFIPPMLSLSASPWLIAGLGGLLVRLQARRRRLMAMRRESNARMADFAVADVSLFWLLNALNSAEPVLTELLQTPDRHPELLYRELARLAGSLLTFSLEHDAGDIPAYQHDAPEQIFPPLLTLLDKLLEASLPSRVVRIHLEHQDQIWKGALHDARLREGADFYLSVRSSMPNHELQTKFPQLCKAGSFDDVSEVVNVALSGMVIAPLAHVPAAIPLRLENQYFSLDLSTEAARSMLEAGSCTFYTPRSLGDVDLELFAVLRT</sequence>
<dbReference type="STRING" id="1115515.EV102420_09_02510"/>
<evidence type="ECO:0000313" key="1">
    <source>
        <dbReference type="EMBL" id="GAL58218.1"/>
    </source>
</evidence>
<dbReference type="EMBL" id="BBMZ01000009">
    <property type="protein sequence ID" value="GAL58218.1"/>
    <property type="molecule type" value="Genomic_DNA"/>
</dbReference>
<dbReference type="Pfam" id="PF05936">
    <property type="entry name" value="T6SS_VasE"/>
    <property type="match status" value="1"/>
</dbReference>
<dbReference type="PANTHER" id="PTHR35566">
    <property type="entry name" value="BLR3599 PROTEIN"/>
    <property type="match status" value="1"/>
</dbReference>
<dbReference type="eggNOG" id="COG3522">
    <property type="taxonomic scope" value="Bacteria"/>
</dbReference>
<dbReference type="AlphaFoldDB" id="A0A090V270"/>
<dbReference type="PANTHER" id="PTHR35566:SF1">
    <property type="entry name" value="TYPE VI SECRETION SYSTEM BASEPLATE COMPONENT TSSK1"/>
    <property type="match status" value="1"/>
</dbReference>
<dbReference type="Proteomes" id="UP000029462">
    <property type="component" value="Unassembled WGS sequence"/>
</dbReference>
<gene>
    <name evidence="1" type="ORF">EV102420_09_02510</name>
</gene>
<organism evidence="1 2">
    <name type="scientific">Pseudescherichia vulneris NBRC 102420</name>
    <dbReference type="NCBI Taxonomy" id="1115515"/>
    <lineage>
        <taxon>Bacteria</taxon>
        <taxon>Pseudomonadati</taxon>
        <taxon>Pseudomonadota</taxon>
        <taxon>Gammaproteobacteria</taxon>
        <taxon>Enterobacterales</taxon>
        <taxon>Enterobacteriaceae</taxon>
        <taxon>Pseudescherichia</taxon>
    </lineage>
</organism>
<proteinExistence type="predicted"/>
<dbReference type="NCBIfam" id="TIGR03353">
    <property type="entry name" value="VI_chp_4"/>
    <property type="match status" value="1"/>
</dbReference>
<dbReference type="OrthoDB" id="9775333at2"/>
<keyword evidence="2" id="KW-1185">Reference proteome</keyword>
<dbReference type="RefSeq" id="WP_042391141.1">
    <property type="nucleotide sequence ID" value="NZ_BBMZ01000009.1"/>
</dbReference>
<comment type="caution">
    <text evidence="1">The sequence shown here is derived from an EMBL/GenBank/DDBJ whole genome shotgun (WGS) entry which is preliminary data.</text>
</comment>
<evidence type="ECO:0000313" key="2">
    <source>
        <dbReference type="Proteomes" id="UP000029462"/>
    </source>
</evidence>
<evidence type="ECO:0008006" key="3">
    <source>
        <dbReference type="Google" id="ProtNLM"/>
    </source>
</evidence>
<reference evidence="1 2" key="1">
    <citation type="submission" date="2014-09" db="EMBL/GenBank/DDBJ databases">
        <title>Whole genome shotgun sequence of Escherichia vulneris NBRC 102420.</title>
        <authorList>
            <person name="Yoshida Y."/>
            <person name="Hosoyama A."/>
            <person name="Tsuchikane K."/>
            <person name="Ohji S."/>
            <person name="Ichikawa N."/>
            <person name="Kimura A."/>
            <person name="Yamazoe A."/>
            <person name="Ezaki T."/>
            <person name="Fujita N."/>
        </authorList>
    </citation>
    <scope>NUCLEOTIDE SEQUENCE [LARGE SCALE GENOMIC DNA]</scope>
    <source>
        <strain evidence="1 2">NBRC 102420</strain>
    </source>
</reference>
<accession>A0A090V270</accession>
<name>A0A090V270_PSEVU</name>